<dbReference type="InterPro" id="IPR026847">
    <property type="entry name" value="VPS13"/>
</dbReference>
<reference evidence="4" key="1">
    <citation type="submission" date="2018-06" db="EMBL/GenBank/DDBJ databases">
        <title>Genome assembly of Danube salmon.</title>
        <authorList>
            <person name="Macqueen D.J."/>
            <person name="Gundappa M.K."/>
        </authorList>
    </citation>
    <scope>NUCLEOTIDE SEQUENCE [LARGE SCALE GENOMIC DNA]</scope>
</reference>
<dbReference type="AlphaFoldDB" id="A0A4W5JV47"/>
<proteinExistence type="predicted"/>
<feature type="domain" description="VPS13-like middle region" evidence="2">
    <location>
        <begin position="10"/>
        <end position="124"/>
    </location>
</feature>
<dbReference type="PANTHER" id="PTHR16166">
    <property type="entry name" value="VACUOLAR PROTEIN SORTING-ASSOCIATED PROTEIN VPS13"/>
    <property type="match status" value="1"/>
</dbReference>
<accession>A0A4W5JV47</accession>
<name>A0A4W5JV47_9TELE</name>
<dbReference type="InterPro" id="IPR056747">
    <property type="entry name" value="VPS13-like_M"/>
</dbReference>
<dbReference type="GO" id="GO:0045053">
    <property type="term" value="P:protein retention in Golgi apparatus"/>
    <property type="evidence" value="ECO:0007669"/>
    <property type="project" value="TreeGrafter"/>
</dbReference>
<dbReference type="PANTHER" id="PTHR16166:SF125">
    <property type="entry name" value="INTERMEMBRANE LIPID TRANSFER PROTEIN VPS13C"/>
    <property type="match status" value="1"/>
</dbReference>
<dbReference type="STRING" id="62062.ENSHHUP00000002120"/>
<feature type="region of interest" description="Disordered" evidence="1">
    <location>
        <begin position="151"/>
        <end position="181"/>
    </location>
</feature>
<evidence type="ECO:0000313" key="3">
    <source>
        <dbReference type="Ensembl" id="ENSHHUP00000002120.1"/>
    </source>
</evidence>
<keyword evidence="4" id="KW-1185">Reference proteome</keyword>
<reference evidence="3" key="2">
    <citation type="submission" date="2025-08" db="UniProtKB">
        <authorList>
            <consortium name="Ensembl"/>
        </authorList>
    </citation>
    <scope>IDENTIFICATION</scope>
</reference>
<dbReference type="Pfam" id="PF25033">
    <property type="entry name" value="VPS13_M"/>
    <property type="match status" value="1"/>
</dbReference>
<dbReference type="GO" id="GO:0007005">
    <property type="term" value="P:mitochondrion organization"/>
    <property type="evidence" value="ECO:0007669"/>
    <property type="project" value="TreeGrafter"/>
</dbReference>
<dbReference type="GO" id="GO:0006623">
    <property type="term" value="P:protein targeting to vacuole"/>
    <property type="evidence" value="ECO:0007669"/>
    <property type="project" value="TreeGrafter"/>
</dbReference>
<evidence type="ECO:0000313" key="4">
    <source>
        <dbReference type="Proteomes" id="UP000314982"/>
    </source>
</evidence>
<sequence length="181" mass="20034">MSCLPFSKVSAMSQHQERLCLGEFTMHLMKASGKMFNNGAMEVSTILTTCTLDDMRTGVQRVTSRMVGKRDEENEEAMVDVTYTQSASERQVVAVLQKLYLCASVEFLMAVADFFIQALPQSSAQDVPTNTMLTLPDLAKTSQLPLKQLAELRDRANTDPRTGKGERGGESDRERECGGNK</sequence>
<evidence type="ECO:0000256" key="1">
    <source>
        <dbReference type="SAM" id="MobiDB-lite"/>
    </source>
</evidence>
<protein>
    <recommendedName>
        <fullName evidence="2">VPS13-like middle region domain-containing protein</fullName>
    </recommendedName>
</protein>
<dbReference type="Proteomes" id="UP000314982">
    <property type="component" value="Unassembled WGS sequence"/>
</dbReference>
<reference evidence="3" key="3">
    <citation type="submission" date="2025-09" db="UniProtKB">
        <authorList>
            <consortium name="Ensembl"/>
        </authorList>
    </citation>
    <scope>IDENTIFICATION</scope>
</reference>
<evidence type="ECO:0000259" key="2">
    <source>
        <dbReference type="Pfam" id="PF25033"/>
    </source>
</evidence>
<organism evidence="3 4">
    <name type="scientific">Hucho hucho</name>
    <name type="common">huchen</name>
    <dbReference type="NCBI Taxonomy" id="62062"/>
    <lineage>
        <taxon>Eukaryota</taxon>
        <taxon>Metazoa</taxon>
        <taxon>Chordata</taxon>
        <taxon>Craniata</taxon>
        <taxon>Vertebrata</taxon>
        <taxon>Euteleostomi</taxon>
        <taxon>Actinopterygii</taxon>
        <taxon>Neopterygii</taxon>
        <taxon>Teleostei</taxon>
        <taxon>Protacanthopterygii</taxon>
        <taxon>Salmoniformes</taxon>
        <taxon>Salmonidae</taxon>
        <taxon>Salmoninae</taxon>
        <taxon>Hucho</taxon>
    </lineage>
</organism>
<dbReference type="Ensembl" id="ENSHHUT00000002194.1">
    <property type="protein sequence ID" value="ENSHHUP00000002120.1"/>
    <property type="gene ID" value="ENSHHUG00000001379.1"/>
</dbReference>